<sequence length="731" mass="79499">MSTNIKAVGVAGSPGPDGSVPLRREVRELQSRFPDQWNLYMLGLEAFQGMDENNITSYYQIAGIHGMPYKPYNGVAGLPGASSGYCTHSSTIFLTWHRPYLSLYEQLLYAVIQDIASKFTGPNKAKYVAAAKDFRIPYYDWAALPSGLPSALTAATVSVIDRNGARQISNPLASFKFHPINPSPGDFSASWSRFPATARHPDSKGNSRNDQVASAISTMTAALRTSVVVALSLQNYNAFSNNRWLQNQRAGEYGSVENIHDALHDAIGGGGHMSALDASAFDPIFWQHHCNVDRLWAIWGALNPNSYVEPGAVGRDSFIAKRGTIEDINTQLKPFWDGSGTRFWNSAGVKETTTFNYAYPETQKWKFANIADYRRSVRGTVAQLYGTGNVVRDFIASGAINSLPTTNLFATQKAVALGRTVVDRSLQDATPAVDRNLQDTTPAVDRSLQDATPAVDRSLQDTTPTVDRSLQDTTPTVDRSLQDATPTVDRSLQDTTPTVDRSLQDATPTVDRSLQDATPTVDRSLQDTTPAGEAQFPMIQVDNDIGPDTPTLPSALAELATANTYTEYITNLRAEKHGLNQTFTVYVFLGDFNPDPQTWPFEYNTVGRFTLLGRASDTPCSKCADDAADGLIVTGTVPLTSALLQDIVAERLGGLGVEEVIPHLVRNLHWRVLGFDGTEIQRDDVPGLKVAVCSTIVRVGEDGGPIYDGEWVTHTEISDGRPGGLADGDPI</sequence>
<comment type="catalytic activity">
    <reaction evidence="10">
        <text>L-tyrosine + O2 = L-dopaquinone + H2O</text>
        <dbReference type="Rhea" id="RHEA:18117"/>
        <dbReference type="ChEBI" id="CHEBI:15377"/>
        <dbReference type="ChEBI" id="CHEBI:15379"/>
        <dbReference type="ChEBI" id="CHEBI:57924"/>
        <dbReference type="ChEBI" id="CHEBI:58315"/>
        <dbReference type="EC" id="1.14.18.1"/>
    </reaction>
</comment>
<keyword evidence="5" id="KW-0560">Oxidoreductase</keyword>
<comment type="similarity">
    <text evidence="2">Belongs to the tyrosinase family.</text>
</comment>
<dbReference type="Gene3D" id="2.60.310.20">
    <property type="match status" value="1"/>
</dbReference>
<dbReference type="PROSITE" id="PS00498">
    <property type="entry name" value="TYROSINASE_2"/>
    <property type="match status" value="1"/>
</dbReference>
<dbReference type="AlphaFoldDB" id="A0A4Z1P3H5"/>
<feature type="domain" description="Tyrosinase copper-binding" evidence="13">
    <location>
        <begin position="282"/>
        <end position="293"/>
    </location>
</feature>
<evidence type="ECO:0000256" key="11">
    <source>
        <dbReference type="SAM" id="MobiDB-lite"/>
    </source>
</evidence>
<accession>A0A4Z1P3H5</accession>
<comment type="catalytic activity">
    <reaction evidence="9">
        <text>2 L-dopa + O2 = 2 L-dopaquinone + 2 H2O</text>
        <dbReference type="Rhea" id="RHEA:34287"/>
        <dbReference type="ChEBI" id="CHEBI:15377"/>
        <dbReference type="ChEBI" id="CHEBI:15379"/>
        <dbReference type="ChEBI" id="CHEBI:57504"/>
        <dbReference type="ChEBI" id="CHEBI:57924"/>
        <dbReference type="EC" id="1.14.18.1"/>
    </reaction>
</comment>
<keyword evidence="8" id="KW-0470">Melanin biosynthesis</keyword>
<dbReference type="GO" id="GO:0046872">
    <property type="term" value="F:metal ion binding"/>
    <property type="evidence" value="ECO:0007669"/>
    <property type="project" value="UniProtKB-KW"/>
</dbReference>
<comment type="caution">
    <text evidence="14">The sequence shown here is derived from an EMBL/GenBank/DDBJ whole genome shotgun (WGS) entry which is preliminary data.</text>
</comment>
<gene>
    <name evidence="14" type="ORF">E6O75_ATG05664</name>
</gene>
<keyword evidence="4" id="KW-0479">Metal-binding</keyword>
<dbReference type="PANTHER" id="PTHR11474">
    <property type="entry name" value="TYROSINASE FAMILY MEMBER"/>
    <property type="match status" value="1"/>
</dbReference>
<dbReference type="InterPro" id="IPR041640">
    <property type="entry name" value="Tyrosinase_C"/>
</dbReference>
<feature type="region of interest" description="Disordered" evidence="11">
    <location>
        <begin position="1"/>
        <end position="21"/>
    </location>
</feature>
<dbReference type="InterPro" id="IPR002227">
    <property type="entry name" value="Tyrosinase_Cu-bd"/>
</dbReference>
<dbReference type="PRINTS" id="PR00092">
    <property type="entry name" value="TYROSINASE"/>
</dbReference>
<dbReference type="Proteomes" id="UP000298493">
    <property type="component" value="Unassembled WGS sequence"/>
</dbReference>
<dbReference type="InterPro" id="IPR050316">
    <property type="entry name" value="Tyrosinase/Hemocyanin"/>
</dbReference>
<evidence type="ECO:0000256" key="3">
    <source>
        <dbReference type="ARBA" id="ARBA00011906"/>
    </source>
</evidence>
<evidence type="ECO:0000313" key="15">
    <source>
        <dbReference type="Proteomes" id="UP000298493"/>
    </source>
</evidence>
<protein>
    <recommendedName>
        <fullName evidence="3">tyrosinase</fullName>
        <ecNumber evidence="3">1.14.18.1</ecNumber>
    </recommendedName>
</protein>
<keyword evidence="6" id="KW-0186">Copper</keyword>
<dbReference type="PANTHER" id="PTHR11474:SF76">
    <property type="entry name" value="SHKT DOMAIN-CONTAINING PROTEIN"/>
    <property type="match status" value="1"/>
</dbReference>
<dbReference type="Gene3D" id="1.20.120.20">
    <property type="entry name" value="Apolipoprotein"/>
    <property type="match status" value="1"/>
</dbReference>
<keyword evidence="15" id="KW-1185">Reference proteome</keyword>
<dbReference type="Gene3D" id="1.10.1280.10">
    <property type="entry name" value="Di-copper center containing domain from catechol oxidase"/>
    <property type="match status" value="1"/>
</dbReference>
<dbReference type="Pfam" id="PF18132">
    <property type="entry name" value="Tyrosinase_C"/>
    <property type="match status" value="1"/>
</dbReference>
<feature type="region of interest" description="Disordered" evidence="11">
    <location>
        <begin position="432"/>
        <end position="534"/>
    </location>
</feature>
<evidence type="ECO:0000256" key="5">
    <source>
        <dbReference type="ARBA" id="ARBA00023002"/>
    </source>
</evidence>
<keyword evidence="7" id="KW-0503">Monooxygenase</keyword>
<evidence type="ECO:0000256" key="6">
    <source>
        <dbReference type="ARBA" id="ARBA00023008"/>
    </source>
</evidence>
<evidence type="ECO:0000256" key="9">
    <source>
        <dbReference type="ARBA" id="ARBA00048233"/>
    </source>
</evidence>
<feature type="domain" description="Tyrosinase copper-binding" evidence="12">
    <location>
        <begin position="88"/>
        <end position="105"/>
    </location>
</feature>
<dbReference type="EMBL" id="SNSC02000010">
    <property type="protein sequence ID" value="TID20899.1"/>
    <property type="molecule type" value="Genomic_DNA"/>
</dbReference>
<reference evidence="14 15" key="1">
    <citation type="submission" date="2019-04" db="EMBL/GenBank/DDBJ databases">
        <title>High contiguity whole genome sequence and gene annotation resource for two Venturia nashicola isolates.</title>
        <authorList>
            <person name="Prokchorchik M."/>
            <person name="Won K."/>
            <person name="Lee Y."/>
            <person name="Choi E.D."/>
            <person name="Segonzac C."/>
            <person name="Sohn K.H."/>
        </authorList>
    </citation>
    <scope>NUCLEOTIDE SEQUENCE [LARGE SCALE GENOMIC DNA]</scope>
    <source>
        <strain evidence="14 15">PRI2</strain>
    </source>
</reference>
<dbReference type="SUPFAM" id="SSF48056">
    <property type="entry name" value="Di-copper centre-containing domain"/>
    <property type="match status" value="1"/>
</dbReference>
<dbReference type="EC" id="1.14.18.1" evidence="3"/>
<evidence type="ECO:0000313" key="14">
    <source>
        <dbReference type="EMBL" id="TID20899.1"/>
    </source>
</evidence>
<evidence type="ECO:0000259" key="13">
    <source>
        <dbReference type="PROSITE" id="PS00498"/>
    </source>
</evidence>
<evidence type="ECO:0000256" key="2">
    <source>
        <dbReference type="ARBA" id="ARBA00009928"/>
    </source>
</evidence>
<evidence type="ECO:0000256" key="1">
    <source>
        <dbReference type="ARBA" id="ARBA00001973"/>
    </source>
</evidence>
<evidence type="ECO:0000259" key="12">
    <source>
        <dbReference type="PROSITE" id="PS00497"/>
    </source>
</evidence>
<dbReference type="InterPro" id="IPR008922">
    <property type="entry name" value="Di-copper_centre_dom_sf"/>
</dbReference>
<dbReference type="GO" id="GO:0004503">
    <property type="term" value="F:tyrosinase activity"/>
    <property type="evidence" value="ECO:0007669"/>
    <property type="project" value="UniProtKB-EC"/>
</dbReference>
<dbReference type="Pfam" id="PF00264">
    <property type="entry name" value="Tyrosinase"/>
    <property type="match status" value="1"/>
</dbReference>
<dbReference type="GO" id="GO:0042438">
    <property type="term" value="P:melanin biosynthetic process"/>
    <property type="evidence" value="ECO:0007669"/>
    <property type="project" value="UniProtKB-KW"/>
</dbReference>
<evidence type="ECO:0000256" key="10">
    <source>
        <dbReference type="ARBA" id="ARBA00048881"/>
    </source>
</evidence>
<comment type="cofactor">
    <cofactor evidence="1">
        <name>Cu(2+)</name>
        <dbReference type="ChEBI" id="CHEBI:29036"/>
    </cofactor>
</comment>
<dbReference type="STRING" id="86259.A0A4Z1P3H5"/>
<name>A0A4Z1P3H5_9PEZI</name>
<evidence type="ECO:0000256" key="4">
    <source>
        <dbReference type="ARBA" id="ARBA00022723"/>
    </source>
</evidence>
<proteinExistence type="inferred from homology"/>
<feature type="compositionally biased region" description="Polar residues" evidence="11">
    <location>
        <begin position="460"/>
        <end position="529"/>
    </location>
</feature>
<evidence type="ECO:0000256" key="7">
    <source>
        <dbReference type="ARBA" id="ARBA00023033"/>
    </source>
</evidence>
<evidence type="ECO:0000256" key="8">
    <source>
        <dbReference type="ARBA" id="ARBA00023101"/>
    </source>
</evidence>
<dbReference type="PROSITE" id="PS00497">
    <property type="entry name" value="TYROSINASE_1"/>
    <property type="match status" value="1"/>
</dbReference>
<organism evidence="14 15">
    <name type="scientific">Venturia nashicola</name>
    <dbReference type="NCBI Taxonomy" id="86259"/>
    <lineage>
        <taxon>Eukaryota</taxon>
        <taxon>Fungi</taxon>
        <taxon>Dikarya</taxon>
        <taxon>Ascomycota</taxon>
        <taxon>Pezizomycotina</taxon>
        <taxon>Dothideomycetes</taxon>
        <taxon>Pleosporomycetidae</taxon>
        <taxon>Venturiales</taxon>
        <taxon>Venturiaceae</taxon>
        <taxon>Venturia</taxon>
    </lineage>
</organism>